<feature type="region of interest" description="Disordered" evidence="1">
    <location>
        <begin position="22"/>
        <end position="46"/>
    </location>
</feature>
<sequence>MGENHRPNIPDPDATRGCRTELTRKNSHSSAITANTSKQPALHSGNAKLPLDISPLLNQDMLMVPHLLTEWTDEKHRLYLDSLEASFVTELHRSMRLRGLRSQDNTSRLYSSKEPQVKTQNSSDQFIVLRDVCWQKINFGRIDPFSDSTADSHVVLRTPWIRRFTSSGKQRTVRSPDVREHDMVCNEGAHLKDNLTSSFGSSRGFGQYSVCRLRHQDSVGSITEVSDQNFEDEDQGEKSSCASMAKRLKTATAEGSSNDQVVPVEKFHITDVSTVNNASSEREQQGHDELLSEHPESFVCPKSDLHYFLEGS</sequence>
<dbReference type="PANTHER" id="PTHR33676">
    <property type="entry name" value="COLD REGULATED PROTEIN 27"/>
    <property type="match status" value="1"/>
</dbReference>
<dbReference type="EMBL" id="OIVN01005556">
    <property type="protein sequence ID" value="SPD23010.1"/>
    <property type="molecule type" value="Genomic_DNA"/>
</dbReference>
<gene>
    <name evidence="2" type="ORF">FSB_LOCUS50892</name>
</gene>
<dbReference type="GO" id="GO:0042752">
    <property type="term" value="P:regulation of circadian rhythm"/>
    <property type="evidence" value="ECO:0007669"/>
    <property type="project" value="InterPro"/>
</dbReference>
<organism evidence="2">
    <name type="scientific">Fagus sylvatica</name>
    <name type="common">Beechnut</name>
    <dbReference type="NCBI Taxonomy" id="28930"/>
    <lineage>
        <taxon>Eukaryota</taxon>
        <taxon>Viridiplantae</taxon>
        <taxon>Streptophyta</taxon>
        <taxon>Embryophyta</taxon>
        <taxon>Tracheophyta</taxon>
        <taxon>Spermatophyta</taxon>
        <taxon>Magnoliopsida</taxon>
        <taxon>eudicotyledons</taxon>
        <taxon>Gunneridae</taxon>
        <taxon>Pentapetalae</taxon>
        <taxon>rosids</taxon>
        <taxon>fabids</taxon>
        <taxon>Fagales</taxon>
        <taxon>Fagaceae</taxon>
        <taxon>Fagus</taxon>
    </lineage>
</organism>
<evidence type="ECO:0008006" key="3">
    <source>
        <dbReference type="Google" id="ProtNLM"/>
    </source>
</evidence>
<dbReference type="AlphaFoldDB" id="A0A2N9IFZ1"/>
<dbReference type="PANTHER" id="PTHR33676:SF17">
    <property type="entry name" value="COLD-REGULATED PROTEIN 28"/>
    <property type="match status" value="1"/>
</dbReference>
<name>A0A2N9IFZ1_FAGSY</name>
<feature type="region of interest" description="Disordered" evidence="1">
    <location>
        <begin position="273"/>
        <end position="295"/>
    </location>
</feature>
<reference evidence="2" key="1">
    <citation type="submission" date="2018-02" db="EMBL/GenBank/DDBJ databases">
        <authorList>
            <person name="Cohen D.B."/>
            <person name="Kent A.D."/>
        </authorList>
    </citation>
    <scope>NUCLEOTIDE SEQUENCE</scope>
</reference>
<dbReference type="GO" id="GO:0009409">
    <property type="term" value="P:response to cold"/>
    <property type="evidence" value="ECO:0007669"/>
    <property type="project" value="InterPro"/>
</dbReference>
<feature type="compositionally biased region" description="Basic and acidic residues" evidence="1">
    <location>
        <begin position="280"/>
        <end position="295"/>
    </location>
</feature>
<feature type="compositionally biased region" description="Polar residues" evidence="1">
    <location>
        <begin position="28"/>
        <end position="39"/>
    </location>
</feature>
<protein>
    <recommendedName>
        <fullName evidence="3">Cold regulated protein 27</fullName>
    </recommendedName>
</protein>
<evidence type="ECO:0000313" key="2">
    <source>
        <dbReference type="EMBL" id="SPD23010.1"/>
    </source>
</evidence>
<proteinExistence type="predicted"/>
<accession>A0A2N9IFZ1</accession>
<evidence type="ECO:0000256" key="1">
    <source>
        <dbReference type="SAM" id="MobiDB-lite"/>
    </source>
</evidence>
<dbReference type="InterPro" id="IPR044678">
    <property type="entry name" value="COR27/28"/>
</dbReference>